<name>A0A832G7I9_9BACT</name>
<comment type="caution">
    <text evidence="2">The sequence shown here is derived from an EMBL/GenBank/DDBJ whole genome shotgun (WGS) entry which is preliminary data.</text>
</comment>
<feature type="domain" description="DUF2779" evidence="1">
    <location>
        <begin position="297"/>
        <end position="422"/>
    </location>
</feature>
<evidence type="ECO:0000313" key="2">
    <source>
        <dbReference type="EMBL" id="HGT47832.1"/>
    </source>
</evidence>
<dbReference type="InterPro" id="IPR011604">
    <property type="entry name" value="PDDEXK-like_dom_sf"/>
</dbReference>
<gene>
    <name evidence="2" type="ORF">ENS56_07345</name>
</gene>
<dbReference type="InterPro" id="IPR021301">
    <property type="entry name" value="DUF2779"/>
</dbReference>
<organism evidence="2">
    <name type="scientific">Ignavibacterium album</name>
    <dbReference type="NCBI Taxonomy" id="591197"/>
    <lineage>
        <taxon>Bacteria</taxon>
        <taxon>Pseudomonadati</taxon>
        <taxon>Ignavibacteriota</taxon>
        <taxon>Ignavibacteria</taxon>
        <taxon>Ignavibacteriales</taxon>
        <taxon>Ignavibacteriaceae</taxon>
        <taxon>Ignavibacterium</taxon>
    </lineage>
</organism>
<accession>A0A832G7I9</accession>
<evidence type="ECO:0000259" key="1">
    <source>
        <dbReference type="Pfam" id="PF11074"/>
    </source>
</evidence>
<dbReference type="Gene3D" id="3.90.320.10">
    <property type="match status" value="1"/>
</dbReference>
<dbReference type="AlphaFoldDB" id="A0A832G7I9"/>
<sequence>MNTHLLSKSSFIRGIQCDKHIYLYKYHYDEMDEISEMQKAIFKRGIDVGKLAQQLFPGGIDLSPETHSDYEEPLIKTKEFLNNKQRVIYEAAFQAEEVLSIADILLKSDDGLMIYEVKSSTSVTDVYLIDAALQYWVITKAGYKVNDFSIIYINNQYIRKGKLDLHQLFRIESVLDKIITKQSWVEKNINRLKNVLKQNEIPNIDIGEHCYSPYICGFYNYCRKHIPENSVFDLSGVHLTDKYEFYRSGILSIEELTDEIHLPRSAKIQVDVFKNGKELIDAEGIKNFLNGIHYPVYFMDFETFQPAIPLFDNSKPYMQIPFQYSLHYLESKGAELQHFEFLADASGDPRISFIENLLRDVKDIGDILVYNKSFEIKRLNEIAEAFPQYKMKIDNLISRIKDLIVPFQKKYYYTNDMKGSYSIKYVLPALVPELNYQNLPINEGGLASLTFESLFDENNPEVINEKRKNLLEYCKLDTFAMVKILEKLESIV</sequence>
<protein>
    <submittedName>
        <fullName evidence="2">DUF2779 domain-containing protein</fullName>
    </submittedName>
</protein>
<dbReference type="Pfam" id="PF11074">
    <property type="entry name" value="DUF2779"/>
    <property type="match status" value="1"/>
</dbReference>
<reference evidence="2" key="1">
    <citation type="journal article" date="2020" name="mSystems">
        <title>Genome- and Community-Level Interaction Insights into Carbon Utilization and Element Cycling Functions of Hydrothermarchaeota in Hydrothermal Sediment.</title>
        <authorList>
            <person name="Zhou Z."/>
            <person name="Liu Y."/>
            <person name="Xu W."/>
            <person name="Pan J."/>
            <person name="Luo Z.H."/>
            <person name="Li M."/>
        </authorList>
    </citation>
    <scope>NUCLEOTIDE SEQUENCE [LARGE SCALE GENOMIC DNA]</scope>
    <source>
        <strain evidence="2">SpSt-500</strain>
    </source>
</reference>
<dbReference type="EMBL" id="DSVI01000008">
    <property type="protein sequence ID" value="HGT47832.1"/>
    <property type="molecule type" value="Genomic_DNA"/>
</dbReference>
<proteinExistence type="predicted"/>